<gene>
    <name evidence="2" type="ORF">Q31a_20200</name>
</gene>
<dbReference type="AlphaFoldDB" id="A0A518G542"/>
<organism evidence="2 3">
    <name type="scientific">Aureliella helgolandensis</name>
    <dbReference type="NCBI Taxonomy" id="2527968"/>
    <lineage>
        <taxon>Bacteria</taxon>
        <taxon>Pseudomonadati</taxon>
        <taxon>Planctomycetota</taxon>
        <taxon>Planctomycetia</taxon>
        <taxon>Pirellulales</taxon>
        <taxon>Pirellulaceae</taxon>
        <taxon>Aureliella</taxon>
    </lineage>
</organism>
<dbReference type="KEGG" id="ahel:Q31a_20200"/>
<evidence type="ECO:0000256" key="1">
    <source>
        <dbReference type="SAM" id="Coils"/>
    </source>
</evidence>
<reference evidence="2 3" key="1">
    <citation type="submission" date="2019-02" db="EMBL/GenBank/DDBJ databases">
        <title>Deep-cultivation of Planctomycetes and their phenomic and genomic characterization uncovers novel biology.</title>
        <authorList>
            <person name="Wiegand S."/>
            <person name="Jogler M."/>
            <person name="Boedeker C."/>
            <person name="Pinto D."/>
            <person name="Vollmers J."/>
            <person name="Rivas-Marin E."/>
            <person name="Kohn T."/>
            <person name="Peeters S.H."/>
            <person name="Heuer A."/>
            <person name="Rast P."/>
            <person name="Oberbeckmann S."/>
            <person name="Bunk B."/>
            <person name="Jeske O."/>
            <person name="Meyerdierks A."/>
            <person name="Storesund J.E."/>
            <person name="Kallscheuer N."/>
            <person name="Luecker S."/>
            <person name="Lage O.M."/>
            <person name="Pohl T."/>
            <person name="Merkel B.J."/>
            <person name="Hornburger P."/>
            <person name="Mueller R.-W."/>
            <person name="Bruemmer F."/>
            <person name="Labrenz M."/>
            <person name="Spormann A.M."/>
            <person name="Op den Camp H."/>
            <person name="Overmann J."/>
            <person name="Amann R."/>
            <person name="Jetten M.S.M."/>
            <person name="Mascher T."/>
            <person name="Medema M.H."/>
            <person name="Devos D.P."/>
            <person name="Kaster A.-K."/>
            <person name="Ovreas L."/>
            <person name="Rohde M."/>
            <person name="Galperin M.Y."/>
            <person name="Jogler C."/>
        </authorList>
    </citation>
    <scope>NUCLEOTIDE SEQUENCE [LARGE SCALE GENOMIC DNA]</scope>
    <source>
        <strain evidence="2 3">Q31a</strain>
    </source>
</reference>
<dbReference type="RefSeq" id="WP_145076838.1">
    <property type="nucleotide sequence ID" value="NZ_CP036298.1"/>
</dbReference>
<name>A0A518G542_9BACT</name>
<evidence type="ECO:0000313" key="3">
    <source>
        <dbReference type="Proteomes" id="UP000318017"/>
    </source>
</evidence>
<keyword evidence="3" id="KW-1185">Reference proteome</keyword>
<sequence length="159" mass="18015">MNSETVTPIDYQDLLKVMTQTRSWVGEAGQKMRGEARQQFDVLLNAIDDHFQEFKSVVPKAAETFHKKASDLQTQHEQNASKLAELEKQFEEVQKRMAQAKSAKPVLPKVPPAVPELGSALRNELLAKFAPVQQSEVLPLGEAWQDWQMNGTWNKAEQE</sequence>
<keyword evidence="1" id="KW-0175">Coiled coil</keyword>
<evidence type="ECO:0000313" key="2">
    <source>
        <dbReference type="EMBL" id="QDV23715.1"/>
    </source>
</evidence>
<accession>A0A518G542</accession>
<dbReference type="Proteomes" id="UP000318017">
    <property type="component" value="Chromosome"/>
</dbReference>
<dbReference type="EMBL" id="CP036298">
    <property type="protein sequence ID" value="QDV23715.1"/>
    <property type="molecule type" value="Genomic_DNA"/>
</dbReference>
<proteinExistence type="predicted"/>
<protein>
    <submittedName>
        <fullName evidence="2">Uncharacterized protein</fullName>
    </submittedName>
</protein>
<feature type="coiled-coil region" evidence="1">
    <location>
        <begin position="69"/>
        <end position="103"/>
    </location>
</feature>